<dbReference type="Proteomes" id="UP001320706">
    <property type="component" value="Unassembled WGS sequence"/>
</dbReference>
<proteinExistence type="predicted"/>
<reference evidence="1" key="1">
    <citation type="submission" date="2024-02" db="EMBL/GenBank/DDBJ databases">
        <title>Metagenome Assembled Genome of Zalaria obscura JY119.</title>
        <authorList>
            <person name="Vighnesh L."/>
            <person name="Jagadeeshwari U."/>
            <person name="Venkata Ramana C."/>
            <person name="Sasikala C."/>
        </authorList>
    </citation>
    <scope>NUCLEOTIDE SEQUENCE</scope>
    <source>
        <strain evidence="1">JY119</strain>
    </source>
</reference>
<name>A0ACC3SHI0_9PEZI</name>
<evidence type="ECO:0000313" key="2">
    <source>
        <dbReference type="Proteomes" id="UP001320706"/>
    </source>
</evidence>
<gene>
    <name evidence="1" type="ORF">M8818_002328</name>
</gene>
<accession>A0ACC3SHI0</accession>
<dbReference type="EMBL" id="JAMKPW020000010">
    <property type="protein sequence ID" value="KAK8214747.1"/>
    <property type="molecule type" value="Genomic_DNA"/>
</dbReference>
<comment type="caution">
    <text evidence="1">The sequence shown here is derived from an EMBL/GenBank/DDBJ whole genome shotgun (WGS) entry which is preliminary data.</text>
</comment>
<organism evidence="1 2">
    <name type="scientific">Zalaria obscura</name>
    <dbReference type="NCBI Taxonomy" id="2024903"/>
    <lineage>
        <taxon>Eukaryota</taxon>
        <taxon>Fungi</taxon>
        <taxon>Dikarya</taxon>
        <taxon>Ascomycota</taxon>
        <taxon>Pezizomycotina</taxon>
        <taxon>Dothideomycetes</taxon>
        <taxon>Dothideomycetidae</taxon>
        <taxon>Dothideales</taxon>
        <taxon>Zalariaceae</taxon>
        <taxon>Zalaria</taxon>
    </lineage>
</organism>
<protein>
    <submittedName>
        <fullName evidence="1">Uncharacterized protein</fullName>
    </submittedName>
</protein>
<keyword evidence="2" id="KW-1185">Reference proteome</keyword>
<evidence type="ECO:0000313" key="1">
    <source>
        <dbReference type="EMBL" id="KAK8214747.1"/>
    </source>
</evidence>
<sequence>MGKHCCCLVAWPCPNHIHILPNTTSTSHILLHGHPRFLRSQFTSQISSNHGIEKTSIAMPPEEEKLSFTFSATRVPARPSNQRERRAKAQHEAVKGGTYVEGGHLDPGTSVRKGKGAKKRTAASEATPTPQSLHIDDGNDSPLFVRSTSPTPTREMTPSQEDQGNDNNISLTNYASIHKAGILPHPAHEMATLDKTSNTPVPTIENNLADAHTEGTTMKTVMADYVSLDVREHYRDHRGIKREVWRPGDGDGDPSYDFCDDQRTDIPRWRFFQHDIGPLIKAKKEPPKYVLLDDKAAYEVFKAEICTKMNMGKFWNHDFSNVGHLKTNRPNRGRAALMHESGDGAVKIDTGDGQGERIVATLPAGQNKSKLYRFIGERGGYASINYAPPQPRESAPEPSSPLRRSVASTNSSAQPHTGDVQIVGDNIAKKPATNPPRRKLRQHEIYGYTTGERRHKRPAINTYLKSTPSPPWPGGVQRMRLTGKRTSSVASSREDDSPGIEVTRGESSEPARKRTTVPALGQTNEALNNIYDSLAALQRELDETRAMVRDRDEEIVGLKVQLQLLSEG</sequence>